<accession>A0A8T0X3M4</accession>
<organism evidence="2 3">
    <name type="scientific">Panicum virgatum</name>
    <name type="common">Blackwell switchgrass</name>
    <dbReference type="NCBI Taxonomy" id="38727"/>
    <lineage>
        <taxon>Eukaryota</taxon>
        <taxon>Viridiplantae</taxon>
        <taxon>Streptophyta</taxon>
        <taxon>Embryophyta</taxon>
        <taxon>Tracheophyta</taxon>
        <taxon>Spermatophyta</taxon>
        <taxon>Magnoliopsida</taxon>
        <taxon>Liliopsida</taxon>
        <taxon>Poales</taxon>
        <taxon>Poaceae</taxon>
        <taxon>PACMAD clade</taxon>
        <taxon>Panicoideae</taxon>
        <taxon>Panicodae</taxon>
        <taxon>Paniceae</taxon>
        <taxon>Panicinae</taxon>
        <taxon>Panicum</taxon>
        <taxon>Panicum sect. Hiantes</taxon>
    </lineage>
</organism>
<protein>
    <submittedName>
        <fullName evidence="2">Uncharacterized protein</fullName>
    </submittedName>
</protein>
<dbReference type="Proteomes" id="UP000823388">
    <property type="component" value="Chromosome 1N"/>
</dbReference>
<evidence type="ECO:0000313" key="3">
    <source>
        <dbReference type="Proteomes" id="UP000823388"/>
    </source>
</evidence>
<proteinExistence type="predicted"/>
<name>A0A8T0X3M4_PANVG</name>
<feature type="compositionally biased region" description="Pro residues" evidence="1">
    <location>
        <begin position="11"/>
        <end position="32"/>
    </location>
</feature>
<dbReference type="EMBL" id="CM029038">
    <property type="protein sequence ID" value="KAG2651913.1"/>
    <property type="molecule type" value="Genomic_DNA"/>
</dbReference>
<gene>
    <name evidence="2" type="ORF">PVAP13_1NG321957</name>
</gene>
<evidence type="ECO:0000256" key="1">
    <source>
        <dbReference type="SAM" id="MobiDB-lite"/>
    </source>
</evidence>
<comment type="caution">
    <text evidence="2">The sequence shown here is derived from an EMBL/GenBank/DDBJ whole genome shotgun (WGS) entry which is preliminary data.</text>
</comment>
<reference evidence="2" key="1">
    <citation type="submission" date="2020-05" db="EMBL/GenBank/DDBJ databases">
        <title>WGS assembly of Panicum virgatum.</title>
        <authorList>
            <person name="Lovell J.T."/>
            <person name="Jenkins J."/>
            <person name="Shu S."/>
            <person name="Juenger T.E."/>
            <person name="Schmutz J."/>
        </authorList>
    </citation>
    <scope>NUCLEOTIDE SEQUENCE</scope>
    <source>
        <strain evidence="2">AP13</strain>
    </source>
</reference>
<dbReference type="AlphaFoldDB" id="A0A8T0X3M4"/>
<keyword evidence="3" id="KW-1185">Reference proteome</keyword>
<sequence>MTKGAAGQPNPRRPFAPPSIPPALPPWLPGPQPTRRADGSQHCVPRRLTVARRILPRRLRLFPRRPWPPQLASVVAARPARLLLPSRHLPLFSSVRAPPQCGSVSPSAAWRGGRTPPTRRCGAAPLSLSDPCSLPRHLLRAAGRNPHVRHPLLRRDAEARAAGGSSRRLHPRPFPSGFIGTSAQLLLPSLLLRRNPSCGSGTPQLLGSGGARRAGAQSQSRSRHLRQAAQAHQGAVPHPILR</sequence>
<evidence type="ECO:0000313" key="2">
    <source>
        <dbReference type="EMBL" id="KAG2651913.1"/>
    </source>
</evidence>
<feature type="region of interest" description="Disordered" evidence="1">
    <location>
        <begin position="1"/>
        <end position="42"/>
    </location>
</feature>
<feature type="region of interest" description="Disordered" evidence="1">
    <location>
        <begin position="201"/>
        <end position="242"/>
    </location>
</feature>